<evidence type="ECO:0000256" key="3">
    <source>
        <dbReference type="ARBA" id="ARBA00023125"/>
    </source>
</evidence>
<proteinExistence type="predicted"/>
<dbReference type="EMBL" id="UIVT01000002">
    <property type="protein sequence ID" value="SVP91816.1"/>
    <property type="molecule type" value="Genomic_DNA"/>
</dbReference>
<evidence type="ECO:0000313" key="8">
    <source>
        <dbReference type="EMBL" id="SVP91816.1"/>
    </source>
</evidence>
<dbReference type="Gene3D" id="1.20.5.2050">
    <property type="match status" value="1"/>
</dbReference>
<keyword evidence="2" id="KW-0805">Transcription regulation</keyword>
<feature type="compositionally biased region" description="Polar residues" evidence="6">
    <location>
        <begin position="1"/>
        <end position="26"/>
    </location>
</feature>
<accession>A0A3B0N9T1</accession>
<dbReference type="Pfam" id="PF00847">
    <property type="entry name" value="AP2"/>
    <property type="match status" value="1"/>
</dbReference>
<gene>
    <name evidence="8" type="ORF">TAT_000194600</name>
    <name evidence="9" type="ORF">TAV_000194900</name>
</gene>
<feature type="compositionally biased region" description="Basic residues" evidence="6">
    <location>
        <begin position="31"/>
        <end position="47"/>
    </location>
</feature>
<evidence type="ECO:0000313" key="9">
    <source>
        <dbReference type="EMBL" id="SVP92080.1"/>
    </source>
</evidence>
<name>A0A3B0N9T1_THEAN</name>
<keyword evidence="4" id="KW-0804">Transcription</keyword>
<organism evidence="8">
    <name type="scientific">Theileria annulata</name>
    <dbReference type="NCBI Taxonomy" id="5874"/>
    <lineage>
        <taxon>Eukaryota</taxon>
        <taxon>Sar</taxon>
        <taxon>Alveolata</taxon>
        <taxon>Apicomplexa</taxon>
        <taxon>Aconoidasida</taxon>
        <taxon>Piroplasmida</taxon>
        <taxon>Theileriidae</taxon>
        <taxon>Theileria</taxon>
    </lineage>
</organism>
<feature type="domain" description="AP2/ERF" evidence="7">
    <location>
        <begin position="68"/>
        <end position="121"/>
    </location>
</feature>
<evidence type="ECO:0000256" key="5">
    <source>
        <dbReference type="ARBA" id="ARBA00023242"/>
    </source>
</evidence>
<comment type="subcellular location">
    <subcellularLocation>
        <location evidence="1">Nucleus</location>
    </subcellularLocation>
</comment>
<dbReference type="VEuPathDB" id="PiroplasmaDB:TA12015"/>
<dbReference type="GO" id="GO:0005634">
    <property type="term" value="C:nucleus"/>
    <property type="evidence" value="ECO:0007669"/>
    <property type="project" value="UniProtKB-SubCell"/>
</dbReference>
<evidence type="ECO:0000256" key="4">
    <source>
        <dbReference type="ARBA" id="ARBA00023163"/>
    </source>
</evidence>
<evidence type="ECO:0000256" key="6">
    <source>
        <dbReference type="SAM" id="MobiDB-lite"/>
    </source>
</evidence>
<feature type="region of interest" description="Disordered" evidence="6">
    <location>
        <begin position="1"/>
        <end position="47"/>
    </location>
</feature>
<keyword evidence="3" id="KW-0238">DNA-binding</keyword>
<evidence type="ECO:0000259" key="7">
    <source>
        <dbReference type="Pfam" id="PF00847"/>
    </source>
</evidence>
<dbReference type="InterPro" id="IPR001471">
    <property type="entry name" value="AP2/ERF_dom"/>
</dbReference>
<protein>
    <submittedName>
        <fullName evidence="8">AP2 domain containing protein, putative</fullName>
    </submittedName>
</protein>
<keyword evidence="5" id="KW-0539">Nucleus</keyword>
<dbReference type="GO" id="GO:0003677">
    <property type="term" value="F:DNA binding"/>
    <property type="evidence" value="ECO:0007669"/>
    <property type="project" value="UniProtKB-KW"/>
</dbReference>
<dbReference type="GO" id="GO:0003700">
    <property type="term" value="F:DNA-binding transcription factor activity"/>
    <property type="evidence" value="ECO:0007669"/>
    <property type="project" value="InterPro"/>
</dbReference>
<reference evidence="8" key="1">
    <citation type="submission" date="2018-07" db="EMBL/GenBank/DDBJ databases">
        <authorList>
            <person name="Quirk P.G."/>
            <person name="Krulwich T.A."/>
        </authorList>
    </citation>
    <scope>NUCLEOTIDE SEQUENCE</scope>
    <source>
        <strain evidence="8">Anand</strain>
    </source>
</reference>
<sequence>MVLNSTNTQESSPDSSIKPETNSESDPPTVKAKRGKSTSKNYRRKGKKIVPKEANLIKNIPEEHYFSDVSGVYYHFKKMEWRTICKDPFNNSKRTQKTFGINKYGFYEAKHRAEMTAFEITERNHISKVLSSCGRVLVPENHSSQTPYNVSAPYYNPQFDSVNKNFLKIPFDNSVYSAKMPPNLNNYSCHNGNIMVYNLNGINSLSILPQSIPFGTIPAIKNQFYHSVHNPIPYPLVSMDNNKALMLWLNDWPVRLLKKNHPSYNLADYCPNSKKRWESISEQI</sequence>
<evidence type="ECO:0000256" key="1">
    <source>
        <dbReference type="ARBA" id="ARBA00004123"/>
    </source>
</evidence>
<dbReference type="AlphaFoldDB" id="A0A3B0N9T1"/>
<dbReference type="EMBL" id="UIVS01000002">
    <property type="protein sequence ID" value="SVP92080.1"/>
    <property type="molecule type" value="Genomic_DNA"/>
</dbReference>
<evidence type="ECO:0000256" key="2">
    <source>
        <dbReference type="ARBA" id="ARBA00023015"/>
    </source>
</evidence>